<evidence type="ECO:0000256" key="3">
    <source>
        <dbReference type="ARBA" id="ARBA00022695"/>
    </source>
</evidence>
<comment type="similarity">
    <text evidence="9">Belongs to the bacterial CoaD family.</text>
</comment>
<dbReference type="Pfam" id="PF01467">
    <property type="entry name" value="CTP_transf_like"/>
    <property type="match status" value="1"/>
</dbReference>
<evidence type="ECO:0000313" key="11">
    <source>
        <dbReference type="EMBL" id="MFC4728134.1"/>
    </source>
</evidence>
<dbReference type="PANTHER" id="PTHR21342">
    <property type="entry name" value="PHOSPHOPANTETHEINE ADENYLYLTRANSFERASE"/>
    <property type="match status" value="1"/>
</dbReference>
<feature type="binding site" evidence="9">
    <location>
        <position position="84"/>
    </location>
    <ligand>
        <name>substrate</name>
    </ligand>
</feature>
<comment type="caution">
    <text evidence="11">The sequence shown here is derived from an EMBL/GenBank/DDBJ whole genome shotgun (WGS) entry which is preliminary data.</text>
</comment>
<keyword evidence="3 9" id="KW-0548">Nucleotidyltransferase</keyword>
<feature type="binding site" evidence="9">
    <location>
        <position position="109"/>
    </location>
    <ligand>
        <name>ATP</name>
        <dbReference type="ChEBI" id="CHEBI:30616"/>
    </ligand>
</feature>
<evidence type="ECO:0000256" key="5">
    <source>
        <dbReference type="ARBA" id="ARBA00022840"/>
    </source>
</evidence>
<dbReference type="EMBL" id="JBHSGG010000023">
    <property type="protein sequence ID" value="MFC4728134.1"/>
    <property type="molecule type" value="Genomic_DNA"/>
</dbReference>
<comment type="catalytic activity">
    <reaction evidence="8 9">
        <text>(R)-4'-phosphopantetheine + ATP + H(+) = 3'-dephospho-CoA + diphosphate</text>
        <dbReference type="Rhea" id="RHEA:19801"/>
        <dbReference type="ChEBI" id="CHEBI:15378"/>
        <dbReference type="ChEBI" id="CHEBI:30616"/>
        <dbReference type="ChEBI" id="CHEBI:33019"/>
        <dbReference type="ChEBI" id="CHEBI:57328"/>
        <dbReference type="ChEBI" id="CHEBI:61723"/>
        <dbReference type="EC" id="2.7.7.3"/>
    </reaction>
</comment>
<dbReference type="EC" id="2.7.7.3" evidence="9"/>
<dbReference type="HAMAP" id="MF_00151">
    <property type="entry name" value="PPAT_bact"/>
    <property type="match status" value="1"/>
</dbReference>
<sequence length="173" mass="18955">MNREAPAAVDRTRIAVYPGTFDPITNGHIDLVSRAAPLFERIVVGVAESPRKGPAFTVEERVELARRALAEFDNVEVRGFSSLLAHFVADVGGGVLLRGLRAVSDFEYEFQMASMNRHLIPEVETLFLTPAEQYSFISSSLVREIARLGGDVAGFVHPAVAAALAHKWSRPPR</sequence>
<evidence type="ECO:0000256" key="7">
    <source>
        <dbReference type="ARBA" id="ARBA00022993"/>
    </source>
</evidence>
<comment type="function">
    <text evidence="9">Reversibly transfers an adenylyl group from ATP to 4'-phosphopantetheine, yielding dephospho-CoA (dPCoA) and pyrophosphate.</text>
</comment>
<feature type="site" description="Transition state stabilizer" evidence="9">
    <location>
        <position position="28"/>
    </location>
</feature>
<dbReference type="Proteomes" id="UP001595892">
    <property type="component" value="Unassembled WGS sequence"/>
</dbReference>
<keyword evidence="2 9" id="KW-0808">Transferase</keyword>
<dbReference type="InterPro" id="IPR014729">
    <property type="entry name" value="Rossmann-like_a/b/a_fold"/>
</dbReference>
<feature type="binding site" evidence="9">
    <location>
        <position position="98"/>
    </location>
    <ligand>
        <name>substrate</name>
    </ligand>
</feature>
<dbReference type="CDD" id="cd02163">
    <property type="entry name" value="PPAT"/>
    <property type="match status" value="1"/>
</dbReference>
<evidence type="ECO:0000259" key="10">
    <source>
        <dbReference type="Pfam" id="PF01467"/>
    </source>
</evidence>
<dbReference type="InterPro" id="IPR001980">
    <property type="entry name" value="PPAT"/>
</dbReference>
<evidence type="ECO:0000256" key="2">
    <source>
        <dbReference type="ARBA" id="ARBA00022679"/>
    </source>
</evidence>
<keyword evidence="12" id="KW-1185">Reference proteome</keyword>
<feature type="binding site" evidence="9">
    <location>
        <begin position="99"/>
        <end position="101"/>
    </location>
    <ligand>
        <name>ATP</name>
        <dbReference type="ChEBI" id="CHEBI:30616"/>
    </ligand>
</feature>
<accession>A0ABV9NLY5</accession>
<feature type="binding site" evidence="9">
    <location>
        <begin position="20"/>
        <end position="21"/>
    </location>
    <ligand>
        <name>ATP</name>
        <dbReference type="ChEBI" id="CHEBI:30616"/>
    </ligand>
</feature>
<evidence type="ECO:0000256" key="8">
    <source>
        <dbReference type="ARBA" id="ARBA00029346"/>
    </source>
</evidence>
<dbReference type="SUPFAM" id="SSF52374">
    <property type="entry name" value="Nucleotidylyl transferase"/>
    <property type="match status" value="1"/>
</dbReference>
<keyword evidence="7 9" id="KW-0173">Coenzyme A biosynthesis</keyword>
<dbReference type="Gene3D" id="3.40.50.620">
    <property type="entry name" value="HUPs"/>
    <property type="match status" value="1"/>
</dbReference>
<dbReference type="NCBIfam" id="TIGR00125">
    <property type="entry name" value="cyt_tran_rel"/>
    <property type="match status" value="1"/>
</dbReference>
<keyword evidence="1 9" id="KW-0963">Cytoplasm</keyword>
<feature type="binding site" evidence="9">
    <location>
        <position position="20"/>
    </location>
    <ligand>
        <name>substrate</name>
    </ligand>
</feature>
<dbReference type="PRINTS" id="PR01020">
    <property type="entry name" value="LPSBIOSNTHSS"/>
</dbReference>
<feature type="binding site" evidence="9">
    <location>
        <position position="28"/>
    </location>
    <ligand>
        <name>ATP</name>
        <dbReference type="ChEBI" id="CHEBI:30616"/>
    </ligand>
</feature>
<proteinExistence type="inferred from homology"/>
<dbReference type="InterPro" id="IPR004821">
    <property type="entry name" value="Cyt_trans-like"/>
</dbReference>
<keyword evidence="5 9" id="KW-0067">ATP-binding</keyword>
<reference evidence="12" key="1">
    <citation type="journal article" date="2019" name="Int. J. Syst. Evol. Microbiol.">
        <title>The Global Catalogue of Microorganisms (GCM) 10K type strain sequencing project: providing services to taxonomists for standard genome sequencing and annotation.</title>
        <authorList>
            <consortium name="The Broad Institute Genomics Platform"/>
            <consortium name="The Broad Institute Genome Sequencing Center for Infectious Disease"/>
            <person name="Wu L."/>
            <person name="Ma J."/>
        </authorList>
    </citation>
    <scope>NUCLEOTIDE SEQUENCE [LARGE SCALE GENOMIC DNA]</scope>
    <source>
        <strain evidence="12">CGMCC 1.13574</strain>
    </source>
</reference>
<comment type="subunit">
    <text evidence="9">Homohexamer.</text>
</comment>
<comment type="pathway">
    <text evidence="9">Cofactor biosynthesis; coenzyme A biosynthesis; CoA from (R)-pantothenate: step 4/5.</text>
</comment>
<dbReference type="PANTHER" id="PTHR21342:SF1">
    <property type="entry name" value="PHOSPHOPANTETHEINE ADENYLYLTRANSFERASE"/>
    <property type="match status" value="1"/>
</dbReference>
<name>A0ABV9NLY5_9GAMM</name>
<evidence type="ECO:0000313" key="12">
    <source>
        <dbReference type="Proteomes" id="UP001595892"/>
    </source>
</evidence>
<evidence type="ECO:0000256" key="1">
    <source>
        <dbReference type="ARBA" id="ARBA00022490"/>
    </source>
</evidence>
<dbReference type="NCBIfam" id="TIGR01510">
    <property type="entry name" value="coaD_prev_kdtB"/>
    <property type="match status" value="1"/>
</dbReference>
<comment type="cofactor">
    <cofactor evidence="9">
        <name>Mg(2+)</name>
        <dbReference type="ChEBI" id="CHEBI:18420"/>
    </cofactor>
</comment>
<keyword evidence="6 9" id="KW-0460">Magnesium</keyword>
<dbReference type="GO" id="GO:0004595">
    <property type="term" value="F:pantetheine-phosphate adenylyltransferase activity"/>
    <property type="evidence" value="ECO:0007669"/>
    <property type="project" value="UniProtKB-EC"/>
</dbReference>
<dbReference type="RefSeq" id="WP_377004156.1">
    <property type="nucleotide sequence ID" value="NZ_JBHSGG010000023.1"/>
</dbReference>
<evidence type="ECO:0000256" key="4">
    <source>
        <dbReference type="ARBA" id="ARBA00022741"/>
    </source>
</evidence>
<evidence type="ECO:0000256" key="6">
    <source>
        <dbReference type="ARBA" id="ARBA00022842"/>
    </source>
</evidence>
<comment type="subcellular location">
    <subcellularLocation>
        <location evidence="9">Cytoplasm</location>
    </subcellularLocation>
</comment>
<feature type="domain" description="Cytidyltransferase-like" evidence="10">
    <location>
        <begin position="16"/>
        <end position="144"/>
    </location>
</feature>
<protein>
    <recommendedName>
        <fullName evidence="9">Phosphopantetheine adenylyltransferase</fullName>
        <ecNumber evidence="9">2.7.7.3</ecNumber>
    </recommendedName>
    <alternativeName>
        <fullName evidence="9">Dephospho-CoA pyrophosphorylase</fullName>
    </alternativeName>
    <alternativeName>
        <fullName evidence="9">Pantetheine-phosphate adenylyltransferase</fullName>
        <shortName evidence="9">PPAT</shortName>
    </alternativeName>
</protein>
<feature type="binding site" evidence="9">
    <location>
        <position position="52"/>
    </location>
    <ligand>
        <name>substrate</name>
    </ligand>
</feature>
<evidence type="ECO:0000256" key="9">
    <source>
        <dbReference type="HAMAP-Rule" id="MF_00151"/>
    </source>
</evidence>
<keyword evidence="4 9" id="KW-0547">Nucleotide-binding</keyword>
<feature type="binding site" evidence="9">
    <location>
        <begin position="134"/>
        <end position="140"/>
    </location>
    <ligand>
        <name>ATP</name>
        <dbReference type="ChEBI" id="CHEBI:30616"/>
    </ligand>
</feature>
<organism evidence="11 12">
    <name type="scientific">Coralloluteibacterium thermophilum</name>
    <dbReference type="NCBI Taxonomy" id="2707049"/>
    <lineage>
        <taxon>Bacteria</taxon>
        <taxon>Pseudomonadati</taxon>
        <taxon>Pseudomonadota</taxon>
        <taxon>Gammaproteobacteria</taxon>
        <taxon>Lysobacterales</taxon>
        <taxon>Lysobacteraceae</taxon>
        <taxon>Coralloluteibacterium</taxon>
    </lineage>
</organism>
<gene>
    <name evidence="9 11" type="primary">coaD</name>
    <name evidence="11" type="ORF">ACFO3Q_08140</name>
</gene>